<comment type="caution">
    <text evidence="2">The sequence shown here is derived from an EMBL/GenBank/DDBJ whole genome shotgun (WGS) entry which is preliminary data.</text>
</comment>
<dbReference type="Proteomes" id="UP000233417">
    <property type="component" value="Unassembled WGS sequence"/>
</dbReference>
<dbReference type="Pfam" id="PF13884">
    <property type="entry name" value="Peptidase_S74"/>
    <property type="match status" value="1"/>
</dbReference>
<reference evidence="2 3" key="1">
    <citation type="journal article" date="2017" name="ISME J.">
        <title>Potential for microbial H2 and metal transformations associated with novel bacteria and archaea in deep terrestrial subsurface sediments.</title>
        <authorList>
            <person name="Hernsdorf A.W."/>
            <person name="Amano Y."/>
            <person name="Miyakawa K."/>
            <person name="Ise K."/>
            <person name="Suzuki Y."/>
            <person name="Anantharaman K."/>
            <person name="Probst A."/>
            <person name="Burstein D."/>
            <person name="Thomas B.C."/>
            <person name="Banfield J.F."/>
        </authorList>
    </citation>
    <scope>NUCLEOTIDE SEQUENCE [LARGE SCALE GENOMIC DNA]</scope>
    <source>
        <strain evidence="2">HGW-Dojkabacteria-1</strain>
    </source>
</reference>
<gene>
    <name evidence="2" type="ORF">CVU76_03705</name>
</gene>
<accession>A0A2N2F4L9</accession>
<organism evidence="2 3">
    <name type="scientific">Candidatus Dojkabacteria bacterium HGW-Dojkabacteria-1</name>
    <dbReference type="NCBI Taxonomy" id="2013761"/>
    <lineage>
        <taxon>Bacteria</taxon>
        <taxon>Candidatus Dojkabacteria</taxon>
    </lineage>
</organism>
<dbReference type="InterPro" id="IPR030392">
    <property type="entry name" value="S74_ICA"/>
</dbReference>
<evidence type="ECO:0000313" key="2">
    <source>
        <dbReference type="EMBL" id="PKN03096.1"/>
    </source>
</evidence>
<dbReference type="EMBL" id="PHAO01000001">
    <property type="protein sequence ID" value="PKN03096.1"/>
    <property type="molecule type" value="Genomic_DNA"/>
</dbReference>
<evidence type="ECO:0000259" key="1">
    <source>
        <dbReference type="PROSITE" id="PS51688"/>
    </source>
</evidence>
<name>A0A2N2F4L9_9BACT</name>
<sequence>MIKLNCSKIAKFVFILLITPLFVVAYFSSQKAQAQMPSTINFQGKIVRNDSGYEGMNVTTGSPACVQAGADTCDFQVKYYSASSGGTLFLTETFADKEIGQYGGVFELSLGSGSITAGSHATLDSMIQNENTIYVEIGFSPAGNSTFTETFTRMYLQANAFAIRSKYSEMARGAFKFENAANSSGYSGSDGMVYYDTTTGGLKLYSAGVWLDISTGTASSLWGTDDISSYSHSPSQFLETSGIATLSNFGLDTTLNRAWIHGTSSRTGFSVYSNYGGATDWPLVTFKADASNFGNSILQLIQDGTGSILEGYKGSNKVFDVDNRGDMHLSSDGILYIEPFAGLPSSGNLFPASGEGCLYSTGGNIYWDSGCDASAPTMLNAASSSLWTDAGSFTYLTSTSDNLVLGGNSVATATFFFDMTGASGRYFRVDNYNNTETLFTIDSSGNVGIGTATPSAKLDIGGSSANISNAIGDITIIPAQNLIISQGNVGIGNSSPTSLLSVGSSSQFQVNSSGDLVRINNLAYTWPTSHVTNSLLVNDGTGELRWRTPADAGVASGTGVAGQVTFWSGTSTIAGDNNLWWDNVNKRLGIGTTTPQATIDIAGASSEIANTSGNISIIPAQTLVLDGDVLFTGTSKTIYINNSRSYSDGFITGSSYSGIYRTTNAAGNPYPFDTGTHANLVIQARSSASKDIVFVTGTTPTVRVVMKGNGRFGVGVDTPASNFHMRWADSGAGGGMDVGGQLMNDAAVFENSGNIHLQLMPGGSSYSSNINFSMPTNAAHGAIKYNYTGSPGGVANGFGFWTNGNVFRMALDSSGNLGIGVSSPSYKLDVDGHMRLGSTITGNVSLHVGANSTHRYLQILNDGQASGVKLGGLLISDSYAYGDPGRNDLIVKGNVGIGTASPSSKVQIVGGTGLCVEVTDTSCATGITGIGAGDIVVGDTSMTFMVDASANIVYQQRSTTDVSAPSYVLRKSRGTTAAPTTIVSGDDIAYFRGYAYAGSTPAWTESTRIHFDTEGTIGNGIAPGLMRFYTSNSSGTVIQRMYINSNGNVDIATPTAGSTLSLGRLGGNASIKSTESWLIMDSNTNPAALNYFVSQPVILGYGNNTHGNVGLGVLSPPENLTVKYYGRFNHISSTAWFTFRQYFSAGTYIEIDTPGGFRGISTFASSQVYKKNITDLEIDSSLIYNLRPTSFNWKTDSAGTPKTFGLIAEEVEKYIPELVRYRENGEILSVVYELISVLNMKELQKHEKQIKEIQGTLASINAPVGNAVGTITGQAGWYRVAKADSDQAFGRIRISNTSLGSSQNSVLEVNRMGSESNINIISNFISGGNNFSKVRINNVNGVTYLEMYIENTNNNIVKVLPETGSGWSVVSFTYVGSNTTTKEYSLNNILLGVSDNFAVTKDGLTTSGTLYTSGMFSDIGNSGNRWNDIYTKGTIRLGSGSSEGGIRYNVEKKRLEFSNDGINWVEMGDLTSNVVISPEYSGAILYADGSDNHGRMTSDAINTGGVFKNYYEWKSDRETLQDYDILVRITLPSDFVSWKEDAIALDFMTENSASITNNKVEIALMGDSGIDTETKNGISKMPGAWERMTLKAVDITQCKKAGDSCTLRLSMYSKENYYVRVGDISLNYNRGL</sequence>
<protein>
    <recommendedName>
        <fullName evidence="1">Peptidase S74 domain-containing protein</fullName>
    </recommendedName>
</protein>
<dbReference type="PROSITE" id="PS51688">
    <property type="entry name" value="ICA"/>
    <property type="match status" value="1"/>
</dbReference>
<proteinExistence type="predicted"/>
<evidence type="ECO:0000313" key="3">
    <source>
        <dbReference type="Proteomes" id="UP000233417"/>
    </source>
</evidence>
<feature type="domain" description="Peptidase S74" evidence="1">
    <location>
        <begin position="1165"/>
        <end position="1257"/>
    </location>
</feature>